<keyword evidence="2" id="KW-1003">Cell membrane</keyword>
<name>A0ABW5RY03_9BACI</name>
<feature type="transmembrane region" description="Helical" evidence="6">
    <location>
        <begin position="69"/>
        <end position="88"/>
    </location>
</feature>
<keyword evidence="3 6" id="KW-0812">Transmembrane</keyword>
<evidence type="ECO:0000259" key="7">
    <source>
        <dbReference type="Pfam" id="PF12823"/>
    </source>
</evidence>
<evidence type="ECO:0000313" key="8">
    <source>
        <dbReference type="EMBL" id="MFD2683014.1"/>
    </source>
</evidence>
<dbReference type="Proteomes" id="UP001597506">
    <property type="component" value="Unassembled WGS sequence"/>
</dbReference>
<feature type="transmembrane region" description="Helical" evidence="6">
    <location>
        <begin position="6"/>
        <end position="27"/>
    </location>
</feature>
<reference evidence="9" key="1">
    <citation type="journal article" date="2019" name="Int. J. Syst. Evol. Microbiol.">
        <title>The Global Catalogue of Microorganisms (GCM) 10K type strain sequencing project: providing services to taxonomists for standard genome sequencing and annotation.</title>
        <authorList>
            <consortium name="The Broad Institute Genomics Platform"/>
            <consortium name="The Broad Institute Genome Sequencing Center for Infectious Disease"/>
            <person name="Wu L."/>
            <person name="Ma J."/>
        </authorList>
    </citation>
    <scope>NUCLEOTIDE SEQUENCE [LARGE SCALE GENOMIC DNA]</scope>
    <source>
        <strain evidence="9">KCTC 3913</strain>
    </source>
</reference>
<dbReference type="RefSeq" id="WP_377937924.1">
    <property type="nucleotide sequence ID" value="NZ_JBHUMF010000033.1"/>
</dbReference>
<keyword evidence="4 6" id="KW-1133">Transmembrane helix</keyword>
<evidence type="ECO:0000256" key="6">
    <source>
        <dbReference type="SAM" id="Phobius"/>
    </source>
</evidence>
<dbReference type="PANTHER" id="PTHR40077:SF1">
    <property type="entry name" value="MEMBRANE PROTEIN"/>
    <property type="match status" value="1"/>
</dbReference>
<evidence type="ECO:0000256" key="2">
    <source>
        <dbReference type="ARBA" id="ARBA00022475"/>
    </source>
</evidence>
<evidence type="ECO:0000256" key="4">
    <source>
        <dbReference type="ARBA" id="ARBA00022989"/>
    </source>
</evidence>
<comment type="subcellular location">
    <subcellularLocation>
        <location evidence="1">Cell membrane</location>
        <topology evidence="1">Multi-pass membrane protein</topology>
    </subcellularLocation>
</comment>
<proteinExistence type="predicted"/>
<protein>
    <submittedName>
        <fullName evidence="8">DUF3817 domain-containing protein</fullName>
    </submittedName>
</protein>
<dbReference type="InterPro" id="IPR023845">
    <property type="entry name" value="DUF3817_TM"/>
</dbReference>
<evidence type="ECO:0000256" key="1">
    <source>
        <dbReference type="ARBA" id="ARBA00004651"/>
    </source>
</evidence>
<feature type="transmembrane region" description="Helical" evidence="6">
    <location>
        <begin position="39"/>
        <end position="57"/>
    </location>
</feature>
<comment type="caution">
    <text evidence="8">The sequence shown here is derived from an EMBL/GenBank/DDBJ whole genome shotgun (WGS) entry which is preliminary data.</text>
</comment>
<sequence length="98" mass="11121">MKRSPISYFRISGFIEGISLLILLFIAMPLKYFAGLPEVVTVVGSLHGFFFVLYILITGFTTLKVKWHLGWPIAAVIVAFIPFGNFILDWRLKKTELA</sequence>
<gene>
    <name evidence="8" type="ORF">ACFSUL_19905</name>
</gene>
<dbReference type="NCBIfam" id="TIGR03954">
    <property type="entry name" value="integ_memb_HG"/>
    <property type="match status" value="1"/>
</dbReference>
<evidence type="ECO:0000256" key="5">
    <source>
        <dbReference type="ARBA" id="ARBA00023136"/>
    </source>
</evidence>
<keyword evidence="5 6" id="KW-0472">Membrane</keyword>
<evidence type="ECO:0000313" key="9">
    <source>
        <dbReference type="Proteomes" id="UP001597506"/>
    </source>
</evidence>
<dbReference type="EMBL" id="JBHUMF010000033">
    <property type="protein sequence ID" value="MFD2683014.1"/>
    <property type="molecule type" value="Genomic_DNA"/>
</dbReference>
<feature type="domain" description="DUF3817" evidence="7">
    <location>
        <begin position="7"/>
        <end position="94"/>
    </location>
</feature>
<accession>A0ABW5RY03</accession>
<dbReference type="PANTHER" id="PTHR40077">
    <property type="entry name" value="MEMBRANE PROTEIN-RELATED"/>
    <property type="match status" value="1"/>
</dbReference>
<evidence type="ECO:0000256" key="3">
    <source>
        <dbReference type="ARBA" id="ARBA00022692"/>
    </source>
</evidence>
<organism evidence="8 9">
    <name type="scientific">Bacillus seohaeanensis</name>
    <dbReference type="NCBI Taxonomy" id="284580"/>
    <lineage>
        <taxon>Bacteria</taxon>
        <taxon>Bacillati</taxon>
        <taxon>Bacillota</taxon>
        <taxon>Bacilli</taxon>
        <taxon>Bacillales</taxon>
        <taxon>Bacillaceae</taxon>
        <taxon>Bacillus</taxon>
    </lineage>
</organism>
<keyword evidence="9" id="KW-1185">Reference proteome</keyword>
<dbReference type="Pfam" id="PF12823">
    <property type="entry name" value="DUF3817"/>
    <property type="match status" value="1"/>
</dbReference>